<keyword evidence="9" id="KW-1185">Reference proteome</keyword>
<dbReference type="Gene3D" id="1.10.10.60">
    <property type="entry name" value="Homeodomain-like"/>
    <property type="match status" value="2"/>
</dbReference>
<gene>
    <name evidence="8" type="ORF">VNO78_19828</name>
</gene>
<name>A0AAN9S8T0_PSOTE</name>
<reference evidence="8 9" key="1">
    <citation type="submission" date="2024-01" db="EMBL/GenBank/DDBJ databases">
        <title>The genomes of 5 underutilized Papilionoideae crops provide insights into root nodulation and disease resistanc.</title>
        <authorList>
            <person name="Jiang F."/>
        </authorList>
    </citation>
    <scope>NUCLEOTIDE SEQUENCE [LARGE SCALE GENOMIC DNA]</scope>
    <source>
        <strain evidence="8">DUOXIRENSHENG_FW03</strain>
        <tissue evidence="8">Leaves</tissue>
    </source>
</reference>
<feature type="domain" description="Myb-like" evidence="6">
    <location>
        <begin position="10"/>
        <end position="62"/>
    </location>
</feature>
<feature type="domain" description="HTH myb-type" evidence="7">
    <location>
        <begin position="10"/>
        <end position="66"/>
    </location>
</feature>
<sequence>MKRKANCDNHYSLNRGPWSAEEDQILINYVHVHGEGNWRELSKRAGLKRTGKSCRLRWLNYLKPDIKRGNISSSEEDLIIRLHTLLGNRWSLIAGRLPGRTDNEIKNYWNTYLRKKVEHNSNIIPMKLKMESPQSSKNGLGIVFDPTKSSHPITMPTRAVNDITTSWDQNPFVSIPEVAHDHCSEGFLKHFDNYDLLMPYEDCHFNGYDRVEHFGDEAYRVNDAIGETWYENGKIDDYFPAEYDVEYMGPTENDDTSKFGSRTPPHQSYRQQSPGWLPPRLRNEDQVPNLAQRHKHVHRTTTGKHATCGLRTCTRVMFMKTCVKEQGTRNKEHEEGPTIIHCS</sequence>
<dbReference type="GO" id="GO:0030154">
    <property type="term" value="P:cell differentiation"/>
    <property type="evidence" value="ECO:0007669"/>
    <property type="project" value="TreeGrafter"/>
</dbReference>
<evidence type="ECO:0000313" key="9">
    <source>
        <dbReference type="Proteomes" id="UP001386955"/>
    </source>
</evidence>
<dbReference type="AlphaFoldDB" id="A0AAN9S8T0"/>
<feature type="compositionally biased region" description="Polar residues" evidence="5">
    <location>
        <begin position="258"/>
        <end position="274"/>
    </location>
</feature>
<comment type="subcellular location">
    <subcellularLocation>
        <location evidence="1">Nucleus</location>
    </subcellularLocation>
</comment>
<dbReference type="Proteomes" id="UP001386955">
    <property type="component" value="Unassembled WGS sequence"/>
</dbReference>
<dbReference type="InterPro" id="IPR009057">
    <property type="entry name" value="Homeodomain-like_sf"/>
</dbReference>
<evidence type="ECO:0000256" key="3">
    <source>
        <dbReference type="ARBA" id="ARBA00023125"/>
    </source>
</evidence>
<keyword evidence="2" id="KW-0677">Repeat</keyword>
<dbReference type="GO" id="GO:0005634">
    <property type="term" value="C:nucleus"/>
    <property type="evidence" value="ECO:0007669"/>
    <property type="project" value="UniProtKB-SubCell"/>
</dbReference>
<dbReference type="InterPro" id="IPR017930">
    <property type="entry name" value="Myb_dom"/>
</dbReference>
<dbReference type="SMART" id="SM00717">
    <property type="entry name" value="SANT"/>
    <property type="match status" value="2"/>
</dbReference>
<dbReference type="InterPro" id="IPR015495">
    <property type="entry name" value="Myb_TF_plants"/>
</dbReference>
<dbReference type="GO" id="GO:0006355">
    <property type="term" value="P:regulation of DNA-templated transcription"/>
    <property type="evidence" value="ECO:0007669"/>
    <property type="project" value="TreeGrafter"/>
</dbReference>
<proteinExistence type="predicted"/>
<keyword evidence="3" id="KW-0238">DNA-binding</keyword>
<protein>
    <submittedName>
        <fullName evidence="8">Uncharacterized protein</fullName>
    </submittedName>
</protein>
<feature type="region of interest" description="Disordered" evidence="5">
    <location>
        <begin position="249"/>
        <end position="283"/>
    </location>
</feature>
<evidence type="ECO:0000259" key="6">
    <source>
        <dbReference type="PROSITE" id="PS50090"/>
    </source>
</evidence>
<evidence type="ECO:0000256" key="1">
    <source>
        <dbReference type="ARBA" id="ARBA00004123"/>
    </source>
</evidence>
<dbReference type="PROSITE" id="PS51294">
    <property type="entry name" value="HTH_MYB"/>
    <property type="match status" value="2"/>
</dbReference>
<feature type="domain" description="HTH myb-type" evidence="7">
    <location>
        <begin position="67"/>
        <end position="117"/>
    </location>
</feature>
<dbReference type="CDD" id="cd00167">
    <property type="entry name" value="SANT"/>
    <property type="match status" value="2"/>
</dbReference>
<accession>A0AAN9S8T0</accession>
<evidence type="ECO:0000259" key="7">
    <source>
        <dbReference type="PROSITE" id="PS51294"/>
    </source>
</evidence>
<dbReference type="PANTHER" id="PTHR47998:SF83">
    <property type="entry name" value="TRANSCRIPTION FACTOR TT2"/>
    <property type="match status" value="1"/>
</dbReference>
<dbReference type="FunFam" id="1.10.10.60:FF:000001">
    <property type="entry name" value="MYB-related transcription factor"/>
    <property type="match status" value="1"/>
</dbReference>
<organism evidence="8 9">
    <name type="scientific">Psophocarpus tetragonolobus</name>
    <name type="common">Winged bean</name>
    <name type="synonym">Dolichos tetragonolobus</name>
    <dbReference type="NCBI Taxonomy" id="3891"/>
    <lineage>
        <taxon>Eukaryota</taxon>
        <taxon>Viridiplantae</taxon>
        <taxon>Streptophyta</taxon>
        <taxon>Embryophyta</taxon>
        <taxon>Tracheophyta</taxon>
        <taxon>Spermatophyta</taxon>
        <taxon>Magnoliopsida</taxon>
        <taxon>eudicotyledons</taxon>
        <taxon>Gunneridae</taxon>
        <taxon>Pentapetalae</taxon>
        <taxon>rosids</taxon>
        <taxon>fabids</taxon>
        <taxon>Fabales</taxon>
        <taxon>Fabaceae</taxon>
        <taxon>Papilionoideae</taxon>
        <taxon>50 kb inversion clade</taxon>
        <taxon>NPAAA clade</taxon>
        <taxon>indigoferoid/millettioid clade</taxon>
        <taxon>Phaseoleae</taxon>
        <taxon>Psophocarpus</taxon>
    </lineage>
</organism>
<dbReference type="EMBL" id="JAYMYS010000005">
    <property type="protein sequence ID" value="KAK7391412.1"/>
    <property type="molecule type" value="Genomic_DNA"/>
</dbReference>
<evidence type="ECO:0000256" key="2">
    <source>
        <dbReference type="ARBA" id="ARBA00022737"/>
    </source>
</evidence>
<dbReference type="GO" id="GO:0000976">
    <property type="term" value="F:transcription cis-regulatory region binding"/>
    <property type="evidence" value="ECO:0007669"/>
    <property type="project" value="TreeGrafter"/>
</dbReference>
<evidence type="ECO:0000313" key="8">
    <source>
        <dbReference type="EMBL" id="KAK7391412.1"/>
    </source>
</evidence>
<comment type="caution">
    <text evidence="8">The sequence shown here is derived from an EMBL/GenBank/DDBJ whole genome shotgun (WGS) entry which is preliminary data.</text>
</comment>
<dbReference type="SUPFAM" id="SSF46689">
    <property type="entry name" value="Homeodomain-like"/>
    <property type="match status" value="1"/>
</dbReference>
<keyword evidence="4" id="KW-0539">Nucleus</keyword>
<dbReference type="InterPro" id="IPR001005">
    <property type="entry name" value="SANT/Myb"/>
</dbReference>
<dbReference type="PROSITE" id="PS50090">
    <property type="entry name" value="MYB_LIKE"/>
    <property type="match status" value="2"/>
</dbReference>
<dbReference type="Pfam" id="PF00249">
    <property type="entry name" value="Myb_DNA-binding"/>
    <property type="match status" value="2"/>
</dbReference>
<evidence type="ECO:0000256" key="4">
    <source>
        <dbReference type="ARBA" id="ARBA00023242"/>
    </source>
</evidence>
<feature type="domain" description="Myb-like" evidence="6">
    <location>
        <begin position="63"/>
        <end position="113"/>
    </location>
</feature>
<evidence type="ECO:0000256" key="5">
    <source>
        <dbReference type="SAM" id="MobiDB-lite"/>
    </source>
</evidence>
<dbReference type="PANTHER" id="PTHR47998">
    <property type="entry name" value="TRANSCRIPTION FACTOR MYB51-LIKE ISOFORM X1"/>
    <property type="match status" value="1"/>
</dbReference>